<evidence type="ECO:0000256" key="11">
    <source>
        <dbReference type="ARBA" id="ARBA00023136"/>
    </source>
</evidence>
<keyword evidence="9 12" id="KW-0653">Protein transport</keyword>
<evidence type="ECO:0000256" key="1">
    <source>
        <dbReference type="ARBA" id="ARBA00003540"/>
    </source>
</evidence>
<dbReference type="EMBL" id="JANKHH010000005">
    <property type="protein sequence ID" value="MCR2834309.1"/>
    <property type="molecule type" value="Genomic_DNA"/>
</dbReference>
<evidence type="ECO:0000256" key="7">
    <source>
        <dbReference type="ARBA" id="ARBA00022519"/>
    </source>
</evidence>
<evidence type="ECO:0000313" key="14">
    <source>
        <dbReference type="EMBL" id="MCR2834309.1"/>
    </source>
</evidence>
<evidence type="ECO:0000256" key="3">
    <source>
        <dbReference type="ARBA" id="ARBA00005811"/>
    </source>
</evidence>
<organism evidence="14 15">
    <name type="scientific">Parerythrobacter lacustris</name>
    <dbReference type="NCBI Taxonomy" id="2969984"/>
    <lineage>
        <taxon>Bacteria</taxon>
        <taxon>Pseudomonadati</taxon>
        <taxon>Pseudomonadota</taxon>
        <taxon>Alphaproteobacteria</taxon>
        <taxon>Sphingomonadales</taxon>
        <taxon>Erythrobacteraceae</taxon>
        <taxon>Parerythrobacter</taxon>
    </lineage>
</organism>
<comment type="similarity">
    <text evidence="3 12">Belongs to the ExbD/TolR family.</text>
</comment>
<comment type="subcellular location">
    <subcellularLocation>
        <location evidence="2">Cell inner membrane</location>
        <topology evidence="2">Single-pass type II membrane protein</topology>
    </subcellularLocation>
    <subcellularLocation>
        <location evidence="12">Cell membrane</location>
        <topology evidence="12">Single-pass type II membrane protein</topology>
    </subcellularLocation>
</comment>
<proteinExistence type="inferred from homology"/>
<reference evidence="14 15" key="1">
    <citation type="submission" date="2022-08" db="EMBL/GenBank/DDBJ databases">
        <title>Polyphasic taxonomy analysis of Qipengyuania sp.RS5-5.</title>
        <authorList>
            <person name="Xamxidin M."/>
            <person name="Wu M."/>
        </authorList>
    </citation>
    <scope>NUCLEOTIDE SEQUENCE [LARGE SCALE GENOMIC DNA]</scope>
    <source>
        <strain evidence="14 15">RS5-5</strain>
    </source>
</reference>
<comment type="function">
    <text evidence="1">Involved in the TonB-dependent energy-dependent transport of various receptor-bound substrates.</text>
</comment>
<evidence type="ECO:0000256" key="10">
    <source>
        <dbReference type="ARBA" id="ARBA00022989"/>
    </source>
</evidence>
<keyword evidence="10 13" id="KW-1133">Transmembrane helix</keyword>
<keyword evidence="7" id="KW-0997">Cell inner membrane</keyword>
<feature type="transmembrane region" description="Helical" evidence="13">
    <location>
        <begin position="12"/>
        <end position="32"/>
    </location>
</feature>
<keyword evidence="6" id="KW-1003">Cell membrane</keyword>
<dbReference type="Proteomes" id="UP001206067">
    <property type="component" value="Unassembled WGS sequence"/>
</dbReference>
<evidence type="ECO:0000256" key="12">
    <source>
        <dbReference type="RuleBase" id="RU003879"/>
    </source>
</evidence>
<evidence type="ECO:0000256" key="6">
    <source>
        <dbReference type="ARBA" id="ARBA00022475"/>
    </source>
</evidence>
<keyword evidence="5 12" id="KW-0813">Transport</keyword>
<sequence>MESEPLSELNTTPLIDVMLVLLVMFIITIPLATHSVEVDLPQSCQPDCPPAPDTVSNKIVIDAAGRVLWNGATVTETQLAALLAETTEMAIEPELQFEPEANASYDVAARTLRTIKASGVSKFGFVGNEKYRQFGMAD</sequence>
<dbReference type="InterPro" id="IPR003400">
    <property type="entry name" value="ExbD"/>
</dbReference>
<dbReference type="PANTHER" id="PTHR30558">
    <property type="entry name" value="EXBD MEMBRANE COMPONENT OF PMF-DRIVEN MACROMOLECULE IMPORT SYSTEM"/>
    <property type="match status" value="1"/>
</dbReference>
<evidence type="ECO:0000256" key="5">
    <source>
        <dbReference type="ARBA" id="ARBA00022448"/>
    </source>
</evidence>
<evidence type="ECO:0000256" key="9">
    <source>
        <dbReference type="ARBA" id="ARBA00022927"/>
    </source>
</evidence>
<protein>
    <submittedName>
        <fullName evidence="14">Biopolymer transporter ExbD</fullName>
    </submittedName>
</protein>
<accession>A0ABT1XRM0</accession>
<dbReference type="Pfam" id="PF02472">
    <property type="entry name" value="ExbD"/>
    <property type="match status" value="1"/>
</dbReference>
<evidence type="ECO:0000313" key="15">
    <source>
        <dbReference type="Proteomes" id="UP001206067"/>
    </source>
</evidence>
<evidence type="ECO:0000256" key="8">
    <source>
        <dbReference type="ARBA" id="ARBA00022692"/>
    </source>
</evidence>
<dbReference type="Gene3D" id="3.30.420.270">
    <property type="match status" value="1"/>
</dbReference>
<evidence type="ECO:0000256" key="13">
    <source>
        <dbReference type="SAM" id="Phobius"/>
    </source>
</evidence>
<evidence type="ECO:0000256" key="4">
    <source>
        <dbReference type="ARBA" id="ARBA00011471"/>
    </source>
</evidence>
<keyword evidence="11 13" id="KW-0472">Membrane</keyword>
<evidence type="ECO:0000256" key="2">
    <source>
        <dbReference type="ARBA" id="ARBA00004249"/>
    </source>
</evidence>
<gene>
    <name evidence="14" type="ORF">NSO95_10160</name>
</gene>
<comment type="caution">
    <text evidence="14">The sequence shown here is derived from an EMBL/GenBank/DDBJ whole genome shotgun (WGS) entry which is preliminary data.</text>
</comment>
<comment type="subunit">
    <text evidence="4">The accessory proteins ExbB and ExbD seem to form a complex with TonB.</text>
</comment>
<keyword evidence="15" id="KW-1185">Reference proteome</keyword>
<dbReference type="PANTHER" id="PTHR30558:SF12">
    <property type="entry name" value="BIOPOLYMER TRANSPORT PROTEIN EXBD"/>
    <property type="match status" value="1"/>
</dbReference>
<keyword evidence="8 12" id="KW-0812">Transmembrane</keyword>
<name>A0ABT1XRM0_9SPHN</name>